<evidence type="ECO:0000313" key="1">
    <source>
        <dbReference type="EMBL" id="MEK7953264.1"/>
    </source>
</evidence>
<dbReference type="Proteomes" id="UP001371305">
    <property type="component" value="Unassembled WGS sequence"/>
</dbReference>
<organism evidence="1 2">
    <name type="scientific">Luteolibacter soli</name>
    <dbReference type="NCBI Taxonomy" id="3135280"/>
    <lineage>
        <taxon>Bacteria</taxon>
        <taxon>Pseudomonadati</taxon>
        <taxon>Verrucomicrobiota</taxon>
        <taxon>Verrucomicrobiia</taxon>
        <taxon>Verrucomicrobiales</taxon>
        <taxon>Verrucomicrobiaceae</taxon>
        <taxon>Luteolibacter</taxon>
    </lineage>
</organism>
<accession>A0ABU9AZS0</accession>
<dbReference type="RefSeq" id="WP_341407028.1">
    <property type="nucleotide sequence ID" value="NZ_JBBUKT010000010.1"/>
</dbReference>
<protein>
    <recommendedName>
        <fullName evidence="3">AraC family transcriptional regulator</fullName>
    </recommendedName>
</protein>
<evidence type="ECO:0000313" key="2">
    <source>
        <dbReference type="Proteomes" id="UP001371305"/>
    </source>
</evidence>
<comment type="caution">
    <text evidence="1">The sequence shown here is derived from an EMBL/GenBank/DDBJ whole genome shotgun (WGS) entry which is preliminary data.</text>
</comment>
<keyword evidence="2" id="KW-1185">Reference proteome</keyword>
<dbReference type="EMBL" id="JBBUKT010000010">
    <property type="protein sequence ID" value="MEK7953264.1"/>
    <property type="molecule type" value="Genomic_DNA"/>
</dbReference>
<sequence>MKVPAIQLPFCGTRRLAYWPRDIPESERTLWRPGGKDFSALWRIPGGVYVESLRVALQRRFLVLVLHQGTLSLWDGAHGYRLVEGNGVAISTREFHVEVPCNPFGDTVVELHLFRRIPALTGLPELLRRGVEAMRKGIAGIFPYGEARGLLHRLPGDEEAMTTERLIGRLSGWGIESTVRFVRSGMEEV</sequence>
<proteinExistence type="predicted"/>
<gene>
    <name evidence="1" type="ORF">WKV53_22310</name>
</gene>
<name>A0ABU9AZS0_9BACT</name>
<evidence type="ECO:0008006" key="3">
    <source>
        <dbReference type="Google" id="ProtNLM"/>
    </source>
</evidence>
<reference evidence="1 2" key="1">
    <citation type="submission" date="2024-04" db="EMBL/GenBank/DDBJ databases">
        <title>Luteolibacter sp. isolated from soil.</title>
        <authorList>
            <person name="An J."/>
        </authorList>
    </citation>
    <scope>NUCLEOTIDE SEQUENCE [LARGE SCALE GENOMIC DNA]</scope>
    <source>
        <strain evidence="1 2">Y139</strain>
    </source>
</reference>